<evidence type="ECO:0000313" key="2">
    <source>
        <dbReference type="EMBL" id="MDI9240702.1"/>
    </source>
</evidence>
<keyword evidence="1" id="KW-1133">Transmembrane helix</keyword>
<keyword evidence="3" id="KW-1185">Reference proteome</keyword>
<feature type="transmembrane region" description="Helical" evidence="1">
    <location>
        <begin position="40"/>
        <end position="61"/>
    </location>
</feature>
<reference evidence="2 3" key="1">
    <citation type="submission" date="2023-05" db="EMBL/GenBank/DDBJ databases">
        <title>Lysobacter sp. strain LF1 Genome sequencing and assembly.</title>
        <authorList>
            <person name="Jung Y."/>
        </authorList>
    </citation>
    <scope>NUCLEOTIDE SEQUENCE [LARGE SCALE GENOMIC DNA]</scope>
    <source>
        <strain evidence="2 3">LF1</strain>
    </source>
</reference>
<dbReference type="EMBL" id="JASGBI010000002">
    <property type="protein sequence ID" value="MDI9240702.1"/>
    <property type="molecule type" value="Genomic_DNA"/>
</dbReference>
<dbReference type="Proteomes" id="UP001321580">
    <property type="component" value="Unassembled WGS sequence"/>
</dbReference>
<evidence type="ECO:0000313" key="3">
    <source>
        <dbReference type="Proteomes" id="UP001321580"/>
    </source>
</evidence>
<accession>A0ABT6XKK2</accession>
<gene>
    <name evidence="2" type="ORF">QLQ15_17505</name>
</gene>
<comment type="caution">
    <text evidence="2">The sequence shown here is derived from an EMBL/GenBank/DDBJ whole genome shotgun (WGS) entry which is preliminary data.</text>
</comment>
<name>A0ABT6XKK2_9GAMM</name>
<keyword evidence="1" id="KW-0472">Membrane</keyword>
<organism evidence="2 3">
    <name type="scientific">Lysobacter stagni</name>
    <dbReference type="NCBI Taxonomy" id="3045172"/>
    <lineage>
        <taxon>Bacteria</taxon>
        <taxon>Pseudomonadati</taxon>
        <taxon>Pseudomonadota</taxon>
        <taxon>Gammaproteobacteria</taxon>
        <taxon>Lysobacterales</taxon>
        <taxon>Lysobacteraceae</taxon>
        <taxon>Lysobacter</taxon>
    </lineage>
</organism>
<keyword evidence="1" id="KW-0812">Transmembrane</keyword>
<evidence type="ECO:0000256" key="1">
    <source>
        <dbReference type="SAM" id="Phobius"/>
    </source>
</evidence>
<proteinExistence type="predicted"/>
<sequence>MDDDFEMLASDVREDSAPRANAELSASVRSYRRMRAKRTLLGYLAVWSVVAALALIAQAVAPAAS</sequence>
<dbReference type="RefSeq" id="WP_283214185.1">
    <property type="nucleotide sequence ID" value="NZ_JASGBI010000002.1"/>
</dbReference>
<protein>
    <submittedName>
        <fullName evidence="2">Uncharacterized protein</fullName>
    </submittedName>
</protein>